<gene>
    <name evidence="10" type="ORF">CVT63_02715</name>
</gene>
<reference evidence="10 11" key="1">
    <citation type="journal article" date="2017" name="ISME J.">
        <title>Potential for microbial H2 and metal transformations associated with novel bacteria and archaea in deep terrestrial subsurface sediments.</title>
        <authorList>
            <person name="Hernsdorf A.W."/>
            <person name="Amano Y."/>
            <person name="Miyakawa K."/>
            <person name="Ise K."/>
            <person name="Suzuki Y."/>
            <person name="Anantharaman K."/>
            <person name="Probst A."/>
            <person name="Burstein D."/>
            <person name="Thomas B.C."/>
            <person name="Banfield J.F."/>
        </authorList>
    </citation>
    <scope>NUCLEOTIDE SEQUENCE [LARGE SCALE GENOMIC DNA]</scope>
    <source>
        <strain evidence="10">HGW-Actinobacteria-3</strain>
    </source>
</reference>
<dbReference type="PANTHER" id="PTHR42878">
    <property type="entry name" value="TWO-COMPONENT HISTIDINE KINASE"/>
    <property type="match status" value="1"/>
</dbReference>
<dbReference type="CDD" id="cd00075">
    <property type="entry name" value="HATPase"/>
    <property type="match status" value="1"/>
</dbReference>
<evidence type="ECO:0000256" key="2">
    <source>
        <dbReference type="ARBA" id="ARBA00012438"/>
    </source>
</evidence>
<accession>A0A2N3G702</accession>
<dbReference type="Proteomes" id="UP000233654">
    <property type="component" value="Unassembled WGS sequence"/>
</dbReference>
<keyword evidence="4" id="KW-0547">Nucleotide-binding</keyword>
<keyword evidence="3" id="KW-0808">Transferase</keyword>
<feature type="domain" description="Histidine kinase" evidence="9">
    <location>
        <begin position="9"/>
        <end position="217"/>
    </location>
</feature>
<protein>
    <recommendedName>
        <fullName evidence="8">Sensor-like histidine kinase SenX3</fullName>
        <ecNumber evidence="2">2.7.13.3</ecNumber>
    </recommendedName>
</protein>
<keyword evidence="6" id="KW-0067">ATP-binding</keyword>
<dbReference type="GO" id="GO:0000156">
    <property type="term" value="F:phosphorelay response regulator activity"/>
    <property type="evidence" value="ECO:0007669"/>
    <property type="project" value="TreeGrafter"/>
</dbReference>
<dbReference type="Pfam" id="PF02518">
    <property type="entry name" value="HATPase_c"/>
    <property type="match status" value="1"/>
</dbReference>
<proteinExistence type="predicted"/>
<evidence type="ECO:0000256" key="1">
    <source>
        <dbReference type="ARBA" id="ARBA00000085"/>
    </source>
</evidence>
<name>A0A2N3G702_9ACTN</name>
<evidence type="ECO:0000313" key="10">
    <source>
        <dbReference type="EMBL" id="PKQ28473.1"/>
    </source>
</evidence>
<dbReference type="GO" id="GO:0004673">
    <property type="term" value="F:protein histidine kinase activity"/>
    <property type="evidence" value="ECO:0007669"/>
    <property type="project" value="UniProtKB-EC"/>
</dbReference>
<dbReference type="EMBL" id="PHEX01000015">
    <property type="protein sequence ID" value="PKQ28473.1"/>
    <property type="molecule type" value="Genomic_DNA"/>
</dbReference>
<evidence type="ECO:0000256" key="7">
    <source>
        <dbReference type="ARBA" id="ARBA00023012"/>
    </source>
</evidence>
<dbReference type="GO" id="GO:0005524">
    <property type="term" value="F:ATP binding"/>
    <property type="evidence" value="ECO:0007669"/>
    <property type="project" value="UniProtKB-KW"/>
</dbReference>
<dbReference type="InterPro" id="IPR036890">
    <property type="entry name" value="HATPase_C_sf"/>
</dbReference>
<dbReference type="SUPFAM" id="SSF55874">
    <property type="entry name" value="ATPase domain of HSP90 chaperone/DNA topoisomerase II/histidine kinase"/>
    <property type="match status" value="1"/>
</dbReference>
<evidence type="ECO:0000256" key="5">
    <source>
        <dbReference type="ARBA" id="ARBA00022777"/>
    </source>
</evidence>
<keyword evidence="5" id="KW-0418">Kinase</keyword>
<dbReference type="InterPro" id="IPR050351">
    <property type="entry name" value="BphY/WalK/GraS-like"/>
</dbReference>
<keyword evidence="7" id="KW-0902">Two-component regulatory system</keyword>
<dbReference type="EC" id="2.7.13.3" evidence="2"/>
<dbReference type="GO" id="GO:0030295">
    <property type="term" value="F:protein kinase activator activity"/>
    <property type="evidence" value="ECO:0007669"/>
    <property type="project" value="TreeGrafter"/>
</dbReference>
<dbReference type="AlphaFoldDB" id="A0A2N3G702"/>
<evidence type="ECO:0000256" key="3">
    <source>
        <dbReference type="ARBA" id="ARBA00022679"/>
    </source>
</evidence>
<dbReference type="GO" id="GO:0007234">
    <property type="term" value="P:osmosensory signaling via phosphorelay pathway"/>
    <property type="evidence" value="ECO:0007669"/>
    <property type="project" value="TreeGrafter"/>
</dbReference>
<sequence>MLVRSLGAKVEQTYANPLSRVIERLRNMSASDWSSGRENLVNTLEAGNSTLLGLLEDLEQYLNCTTIREWDAPKKHDLAAMTTQVVREAVATHDAQGLAASVELSGLPPVFGYERMIRTALEQVIENACVAALMGEKRIKITGCREDGFARLEISDTGPGLSSESREFMYVPFYTGWEGHSGLGLSMARRTMRKLGGKIGVIDDASKGTTFFLHFPT</sequence>
<evidence type="ECO:0000313" key="11">
    <source>
        <dbReference type="Proteomes" id="UP000233654"/>
    </source>
</evidence>
<dbReference type="InterPro" id="IPR004358">
    <property type="entry name" value="Sig_transdc_His_kin-like_C"/>
</dbReference>
<dbReference type="SMART" id="SM00387">
    <property type="entry name" value="HATPase_c"/>
    <property type="match status" value="1"/>
</dbReference>
<evidence type="ECO:0000256" key="6">
    <source>
        <dbReference type="ARBA" id="ARBA00022840"/>
    </source>
</evidence>
<dbReference type="PRINTS" id="PR00344">
    <property type="entry name" value="BCTRLSENSOR"/>
</dbReference>
<comment type="caution">
    <text evidence="10">The sequence shown here is derived from an EMBL/GenBank/DDBJ whole genome shotgun (WGS) entry which is preliminary data.</text>
</comment>
<dbReference type="InterPro" id="IPR003594">
    <property type="entry name" value="HATPase_dom"/>
</dbReference>
<organism evidence="10 11">
    <name type="scientific">Candidatus Anoxymicrobium japonicum</name>
    <dbReference type="NCBI Taxonomy" id="2013648"/>
    <lineage>
        <taxon>Bacteria</taxon>
        <taxon>Bacillati</taxon>
        <taxon>Actinomycetota</taxon>
        <taxon>Candidatus Geothermincolia</taxon>
        <taxon>Candidatus Geothermincolales</taxon>
        <taxon>Candidatus Anoxymicrobiaceae</taxon>
        <taxon>Candidatus Anoxymicrobium</taxon>
    </lineage>
</organism>
<dbReference type="PROSITE" id="PS50109">
    <property type="entry name" value="HIS_KIN"/>
    <property type="match status" value="1"/>
</dbReference>
<dbReference type="InterPro" id="IPR005467">
    <property type="entry name" value="His_kinase_dom"/>
</dbReference>
<evidence type="ECO:0000256" key="8">
    <source>
        <dbReference type="ARBA" id="ARBA00039401"/>
    </source>
</evidence>
<dbReference type="PANTHER" id="PTHR42878:SF7">
    <property type="entry name" value="SENSOR HISTIDINE KINASE GLRK"/>
    <property type="match status" value="1"/>
</dbReference>
<evidence type="ECO:0000259" key="9">
    <source>
        <dbReference type="PROSITE" id="PS50109"/>
    </source>
</evidence>
<evidence type="ECO:0000256" key="4">
    <source>
        <dbReference type="ARBA" id="ARBA00022741"/>
    </source>
</evidence>
<dbReference type="Gene3D" id="3.30.565.10">
    <property type="entry name" value="Histidine kinase-like ATPase, C-terminal domain"/>
    <property type="match status" value="1"/>
</dbReference>
<comment type="catalytic activity">
    <reaction evidence="1">
        <text>ATP + protein L-histidine = ADP + protein N-phospho-L-histidine.</text>
        <dbReference type="EC" id="2.7.13.3"/>
    </reaction>
</comment>